<gene>
    <name evidence="12" type="ORF">ABT56_08295</name>
</gene>
<dbReference type="AlphaFoldDB" id="A0A0J1H4G3"/>
<evidence type="ECO:0000313" key="12">
    <source>
        <dbReference type="EMBL" id="KLV06614.1"/>
    </source>
</evidence>
<keyword evidence="11" id="KW-0175">Coiled coil</keyword>
<evidence type="ECO:0000256" key="3">
    <source>
        <dbReference type="ARBA" id="ARBA00020392"/>
    </source>
</evidence>
<keyword evidence="8" id="KW-0653">Protein transport</keyword>
<dbReference type="RefSeq" id="WP_047878407.1">
    <property type="nucleotide sequence ID" value="NZ_LDOT01000009.1"/>
</dbReference>
<evidence type="ECO:0000256" key="6">
    <source>
        <dbReference type="ARBA" id="ARBA00022500"/>
    </source>
</evidence>
<reference evidence="12 13" key="1">
    <citation type="submission" date="2015-05" db="EMBL/GenBank/DDBJ databases">
        <title>Photobacterium galathea sp. nov.</title>
        <authorList>
            <person name="Machado H."/>
            <person name="Gram L."/>
        </authorList>
    </citation>
    <scope>NUCLEOTIDE SEQUENCE [LARGE SCALE GENOMIC DNA]</scope>
    <source>
        <strain evidence="12 13">CGMCC 1.12159</strain>
    </source>
</reference>
<evidence type="ECO:0000256" key="9">
    <source>
        <dbReference type="ARBA" id="ARBA00023136"/>
    </source>
</evidence>
<evidence type="ECO:0000256" key="7">
    <source>
        <dbReference type="ARBA" id="ARBA00022795"/>
    </source>
</evidence>
<dbReference type="Gene3D" id="1.10.287.1700">
    <property type="match status" value="1"/>
</dbReference>
<keyword evidence="13" id="KW-1185">Reference proteome</keyword>
<evidence type="ECO:0000256" key="10">
    <source>
        <dbReference type="ARBA" id="ARBA00023225"/>
    </source>
</evidence>
<evidence type="ECO:0000256" key="1">
    <source>
        <dbReference type="ARBA" id="ARBA00004413"/>
    </source>
</evidence>
<keyword evidence="5" id="KW-1003">Cell membrane</keyword>
<organism evidence="12 13">
    <name type="scientific">Photobacterium aquae</name>
    <dbReference type="NCBI Taxonomy" id="1195763"/>
    <lineage>
        <taxon>Bacteria</taxon>
        <taxon>Pseudomonadati</taxon>
        <taxon>Pseudomonadota</taxon>
        <taxon>Gammaproteobacteria</taxon>
        <taxon>Vibrionales</taxon>
        <taxon>Vibrionaceae</taxon>
        <taxon>Photobacterium</taxon>
    </lineage>
</organism>
<evidence type="ECO:0000256" key="2">
    <source>
        <dbReference type="ARBA" id="ARBA00010004"/>
    </source>
</evidence>
<dbReference type="OrthoDB" id="5825936at2"/>
<dbReference type="Pfam" id="PF02050">
    <property type="entry name" value="FliJ"/>
    <property type="match status" value="1"/>
</dbReference>
<dbReference type="EMBL" id="LDOT01000009">
    <property type="protein sequence ID" value="KLV06614.1"/>
    <property type="molecule type" value="Genomic_DNA"/>
</dbReference>
<comment type="similarity">
    <text evidence="2">Belongs to the FliJ family.</text>
</comment>
<dbReference type="PATRIC" id="fig|1195763.3.peg.1768"/>
<dbReference type="Proteomes" id="UP000036097">
    <property type="component" value="Unassembled WGS sequence"/>
</dbReference>
<keyword evidence="7" id="KW-1005">Bacterial flagellum biogenesis</keyword>
<keyword evidence="9" id="KW-0472">Membrane</keyword>
<evidence type="ECO:0000256" key="11">
    <source>
        <dbReference type="SAM" id="Coils"/>
    </source>
</evidence>
<dbReference type="GO" id="GO:0009288">
    <property type="term" value="C:bacterial-type flagellum"/>
    <property type="evidence" value="ECO:0007669"/>
    <property type="project" value="InterPro"/>
</dbReference>
<dbReference type="STRING" id="1195763.ABT56_08295"/>
<keyword evidence="6" id="KW-0145">Chemotaxis</keyword>
<evidence type="ECO:0000256" key="8">
    <source>
        <dbReference type="ARBA" id="ARBA00022927"/>
    </source>
</evidence>
<evidence type="ECO:0000256" key="5">
    <source>
        <dbReference type="ARBA" id="ARBA00022475"/>
    </source>
</evidence>
<dbReference type="GO" id="GO:0006935">
    <property type="term" value="P:chemotaxis"/>
    <property type="evidence" value="ECO:0007669"/>
    <property type="project" value="UniProtKB-KW"/>
</dbReference>
<protein>
    <recommendedName>
        <fullName evidence="3">Flagellar FliJ protein</fullName>
    </recommendedName>
</protein>
<feature type="coiled-coil region" evidence="11">
    <location>
        <begin position="11"/>
        <end position="45"/>
    </location>
</feature>
<comment type="caution">
    <text evidence="12">The sequence shown here is derived from an EMBL/GenBank/DDBJ whole genome shotgun (WGS) entry which is preliminary data.</text>
</comment>
<keyword evidence="10" id="KW-1006">Bacterial flagellum protein export</keyword>
<dbReference type="GO" id="GO:0005886">
    <property type="term" value="C:plasma membrane"/>
    <property type="evidence" value="ECO:0007669"/>
    <property type="project" value="UniProtKB-SubCell"/>
</dbReference>
<dbReference type="InterPro" id="IPR012823">
    <property type="entry name" value="Flagell_FliJ"/>
</dbReference>
<accession>A0A0J1H4G3</accession>
<keyword evidence="4" id="KW-0813">Transport</keyword>
<name>A0A0J1H4G3_9GAMM</name>
<evidence type="ECO:0000313" key="13">
    <source>
        <dbReference type="Proteomes" id="UP000036097"/>
    </source>
</evidence>
<comment type="subcellular location">
    <subcellularLocation>
        <location evidence="1">Cell membrane</location>
        <topology evidence="1">Peripheral membrane protein</topology>
        <orientation evidence="1">Cytoplasmic side</orientation>
    </subcellularLocation>
</comment>
<dbReference type="GO" id="GO:0071973">
    <property type="term" value="P:bacterial-type flagellum-dependent cell motility"/>
    <property type="evidence" value="ECO:0007669"/>
    <property type="project" value="InterPro"/>
</dbReference>
<dbReference type="GO" id="GO:0044781">
    <property type="term" value="P:bacterial-type flagellum organization"/>
    <property type="evidence" value="ECO:0007669"/>
    <property type="project" value="UniProtKB-KW"/>
</dbReference>
<sequence length="142" mass="16869">MRRLAVLQTWQRQQEGKFDELKQNQGQLQQQYNAHQQRLELLESLPGQYSLGHGVETSALLLKGIGRFRHQVDNLVKLQRQEMALTEVEMRSVSTRLVNQHRQVKMGESLITKRESALQSRRDKQEQKMLDELAMQRFMRRR</sequence>
<proteinExistence type="inferred from homology"/>
<dbReference type="InterPro" id="IPR053716">
    <property type="entry name" value="Flag_assembly_chemotaxis_eff"/>
</dbReference>
<evidence type="ECO:0000256" key="4">
    <source>
        <dbReference type="ARBA" id="ARBA00022448"/>
    </source>
</evidence>
<dbReference type="GO" id="GO:0015031">
    <property type="term" value="P:protein transport"/>
    <property type="evidence" value="ECO:0007669"/>
    <property type="project" value="UniProtKB-KW"/>
</dbReference>